<feature type="transmembrane region" description="Helical" evidence="8">
    <location>
        <begin position="298"/>
        <end position="318"/>
    </location>
</feature>
<feature type="transmembrane region" description="Helical" evidence="8">
    <location>
        <begin position="455"/>
        <end position="473"/>
    </location>
</feature>
<feature type="region of interest" description="Disordered" evidence="7">
    <location>
        <begin position="156"/>
        <end position="184"/>
    </location>
</feature>
<dbReference type="Pfam" id="PF01794">
    <property type="entry name" value="Ferric_reduct"/>
    <property type="match status" value="1"/>
</dbReference>
<dbReference type="PANTHER" id="PTHR32361">
    <property type="entry name" value="FERRIC/CUPRIC REDUCTASE TRANSMEMBRANE COMPONENT"/>
    <property type="match status" value="1"/>
</dbReference>
<keyword evidence="3 8" id="KW-0812">Transmembrane</keyword>
<feature type="transmembrane region" description="Helical" evidence="8">
    <location>
        <begin position="232"/>
        <end position="250"/>
    </location>
</feature>
<sequence>MPGSRPRITQPVTAWTVIAVLLALLPTTLADGIGLIGWGKHMYQPACAFACRSVVRACPLLCTPEPGGKNYGTAHSPNWTPPECFTSDRAFMQTMALCIDNYCPISDGPTWYAIEDYWASHLAVTTVGSYQWVPSMSLQEAVDGARAEEEAMRDAVGKNSTGHGGHGRLRARQHHGASSESGNATQRFTSALPTIKARAPLNVTSFILWEDWQRAYNGARLFETNEVGHSNATIAVLFTALLVPVLFSMLRAIPGLARSHTWTWINCIVNHPAAFGTRHREPVAAAAGGAMVPTRGQMLYIGLISIVNFVLLVAPYYYVYPNSTMAMGNAAALFLFSARNNALLWLTDWGHCTFLLLHRWLGAWTVLLTVVHSCLLLAAYVEYGDYAMELARLYWRWGVVGTVAAVALGPASVLALRRAAYDLFLPLHQLLAVLFLVGYYHHIWYLYQYQWGYEIWVWIAVGFWALDRVLRLVRMAVKGRRTAVISPVEGSDGEYMRIDIDGVRSGGVVYLCFPTLRWMFWENHPFSVVSSEATEVAVADEPEATQTTIPSSEKAGPHAEKSAAGLVSMPSPSSPPQNASVAPTSSKKTGQPRTTIIVRTRTGVTARLAARLATAASTTGTPLRLPVLIEGSYQYSGSAERRLRSCASVLCIAGGVGVTAVLPLLLRRGACSALPSGSPRGRLVWAVRDGSLPAALAPELAALQAAGVEVETSVGKRVDLGAALEQEVLAGGDLLGVVVCGPPGMADENWCWGIRDSLSLLSPSLVKKEKAEELPAFVQWRGWECFGVGLAADMLYVRGPDRQTRTGL</sequence>
<keyword evidence="5" id="KW-0406">Ion transport</keyword>
<dbReference type="GO" id="GO:0015677">
    <property type="term" value="P:copper ion import"/>
    <property type="evidence" value="ECO:0007669"/>
    <property type="project" value="TreeGrafter"/>
</dbReference>
<dbReference type="CDD" id="cd06186">
    <property type="entry name" value="NOX_Duox_like_FAD_NADP"/>
    <property type="match status" value="1"/>
</dbReference>
<feature type="domain" description="Ferric oxidoreductase" evidence="10">
    <location>
        <begin position="324"/>
        <end position="438"/>
    </location>
</feature>
<dbReference type="GO" id="GO:0006879">
    <property type="term" value="P:intracellular iron ion homeostasis"/>
    <property type="evidence" value="ECO:0007669"/>
    <property type="project" value="TreeGrafter"/>
</dbReference>
<evidence type="ECO:0000256" key="7">
    <source>
        <dbReference type="SAM" id="MobiDB-lite"/>
    </source>
</evidence>
<dbReference type="GO" id="GO:0000293">
    <property type="term" value="F:ferric-chelate reductase activity"/>
    <property type="evidence" value="ECO:0007669"/>
    <property type="project" value="TreeGrafter"/>
</dbReference>
<gene>
    <name evidence="11" type="ORF">OOU_Y34scaffold00523g4</name>
</gene>
<keyword evidence="4 8" id="KW-1133">Transmembrane helix</keyword>
<dbReference type="GO" id="GO:0005886">
    <property type="term" value="C:plasma membrane"/>
    <property type="evidence" value="ECO:0007669"/>
    <property type="project" value="TreeGrafter"/>
</dbReference>
<feature type="signal peptide" evidence="9">
    <location>
        <begin position="1"/>
        <end position="30"/>
    </location>
</feature>
<feature type="transmembrane region" description="Helical" evidence="8">
    <location>
        <begin position="361"/>
        <end position="381"/>
    </location>
</feature>
<evidence type="ECO:0000256" key="1">
    <source>
        <dbReference type="ARBA" id="ARBA00004141"/>
    </source>
</evidence>
<dbReference type="InterPro" id="IPR051410">
    <property type="entry name" value="Ferric/Cupric_Reductase"/>
</dbReference>
<dbReference type="AlphaFoldDB" id="A0AA97PLI5"/>
<evidence type="ECO:0000313" key="11">
    <source>
        <dbReference type="EMBL" id="ELQ38843.1"/>
    </source>
</evidence>
<evidence type="ECO:0000256" key="6">
    <source>
        <dbReference type="ARBA" id="ARBA00023136"/>
    </source>
</evidence>
<keyword evidence="9" id="KW-0732">Signal</keyword>
<dbReference type="InterPro" id="IPR013130">
    <property type="entry name" value="Fe3_Rdtase_TM_dom"/>
</dbReference>
<feature type="transmembrane region" description="Helical" evidence="8">
    <location>
        <begin position="423"/>
        <end position="443"/>
    </location>
</feature>
<feature type="chain" id="PRO_5041731620" description="Ferric oxidoreductase domain-containing protein" evidence="9">
    <location>
        <begin position="31"/>
        <end position="808"/>
    </location>
</feature>
<name>A0AA97PLI5_PYRO3</name>
<dbReference type="SUPFAM" id="SSF52343">
    <property type="entry name" value="Ferredoxin reductase-like, C-terminal NADP-linked domain"/>
    <property type="match status" value="1"/>
</dbReference>
<evidence type="ECO:0000256" key="3">
    <source>
        <dbReference type="ARBA" id="ARBA00022692"/>
    </source>
</evidence>
<dbReference type="EMBL" id="JH793295">
    <property type="protein sequence ID" value="ELQ38843.1"/>
    <property type="molecule type" value="Genomic_DNA"/>
</dbReference>
<dbReference type="Proteomes" id="UP000011086">
    <property type="component" value="Unassembled WGS sequence"/>
</dbReference>
<dbReference type="InterPro" id="IPR039261">
    <property type="entry name" value="FNR_nucleotide-bd"/>
</dbReference>
<dbReference type="PANTHER" id="PTHR32361:SF9">
    <property type="entry name" value="FERRIC REDUCTASE TRANSMEMBRANE COMPONENT 3-RELATED"/>
    <property type="match status" value="1"/>
</dbReference>
<evidence type="ECO:0000256" key="9">
    <source>
        <dbReference type="SAM" id="SignalP"/>
    </source>
</evidence>
<organism evidence="11">
    <name type="scientific">Pyricularia oryzae (strain Y34)</name>
    <name type="common">Rice blast fungus</name>
    <name type="synonym">Magnaporthe oryzae</name>
    <dbReference type="NCBI Taxonomy" id="1143189"/>
    <lineage>
        <taxon>Eukaryota</taxon>
        <taxon>Fungi</taxon>
        <taxon>Dikarya</taxon>
        <taxon>Ascomycota</taxon>
        <taxon>Pezizomycotina</taxon>
        <taxon>Sordariomycetes</taxon>
        <taxon>Sordariomycetidae</taxon>
        <taxon>Magnaporthales</taxon>
        <taxon>Pyriculariaceae</taxon>
        <taxon>Pyricularia</taxon>
    </lineage>
</organism>
<proteinExistence type="predicted"/>
<accession>A0AA97PLI5</accession>
<keyword evidence="2" id="KW-0813">Transport</keyword>
<evidence type="ECO:0000259" key="10">
    <source>
        <dbReference type="Pfam" id="PF01794"/>
    </source>
</evidence>
<evidence type="ECO:0000256" key="2">
    <source>
        <dbReference type="ARBA" id="ARBA00022448"/>
    </source>
</evidence>
<evidence type="ECO:0000256" key="4">
    <source>
        <dbReference type="ARBA" id="ARBA00022989"/>
    </source>
</evidence>
<feature type="compositionally biased region" description="Polar residues" evidence="7">
    <location>
        <begin position="576"/>
        <end position="592"/>
    </location>
</feature>
<dbReference type="Gene3D" id="3.40.50.80">
    <property type="entry name" value="Nucleotide-binding domain of ferredoxin-NADP reductase (FNR) module"/>
    <property type="match status" value="1"/>
</dbReference>
<protein>
    <recommendedName>
        <fullName evidence="10">Ferric oxidoreductase domain-containing protein</fullName>
    </recommendedName>
</protein>
<evidence type="ECO:0000256" key="8">
    <source>
        <dbReference type="SAM" id="Phobius"/>
    </source>
</evidence>
<keyword evidence="6 8" id="KW-0472">Membrane</keyword>
<feature type="transmembrane region" description="Helical" evidence="8">
    <location>
        <begin position="646"/>
        <end position="666"/>
    </location>
</feature>
<comment type="subcellular location">
    <subcellularLocation>
        <location evidence="1">Membrane</location>
        <topology evidence="1">Multi-pass membrane protein</topology>
    </subcellularLocation>
</comment>
<feature type="transmembrane region" description="Helical" evidence="8">
    <location>
        <begin position="393"/>
        <end position="416"/>
    </location>
</feature>
<dbReference type="GO" id="GO:0006826">
    <property type="term" value="P:iron ion transport"/>
    <property type="evidence" value="ECO:0007669"/>
    <property type="project" value="TreeGrafter"/>
</dbReference>
<feature type="compositionally biased region" description="Basic residues" evidence="7">
    <location>
        <begin position="165"/>
        <end position="175"/>
    </location>
</feature>
<reference evidence="11" key="1">
    <citation type="journal article" date="2012" name="PLoS Genet.">
        <title>Comparative analysis of the genomes of two field isolates of the rice blast fungus Magnaporthe oryzae.</title>
        <authorList>
            <person name="Xue M."/>
            <person name="Yang J."/>
            <person name="Li Z."/>
            <person name="Hu S."/>
            <person name="Yao N."/>
            <person name="Dean R.A."/>
            <person name="Zhao W."/>
            <person name="Shen M."/>
            <person name="Zhang H."/>
            <person name="Li C."/>
            <person name="Liu L."/>
            <person name="Cao L."/>
            <person name="Xu X."/>
            <person name="Xing Y."/>
            <person name="Hsiang T."/>
            <person name="Zhang Z."/>
            <person name="Xu J.R."/>
            <person name="Peng Y.L."/>
        </authorList>
    </citation>
    <scope>NUCLEOTIDE SEQUENCE</scope>
    <source>
        <strain evidence="11">Y34</strain>
    </source>
</reference>
<feature type="region of interest" description="Disordered" evidence="7">
    <location>
        <begin position="537"/>
        <end position="594"/>
    </location>
</feature>
<evidence type="ECO:0000256" key="5">
    <source>
        <dbReference type="ARBA" id="ARBA00023065"/>
    </source>
</evidence>